<accession>A0A9D4IY42</accession>
<feature type="region of interest" description="Disordered" evidence="1">
    <location>
        <begin position="13"/>
        <end position="70"/>
    </location>
</feature>
<evidence type="ECO:0000256" key="1">
    <source>
        <dbReference type="SAM" id="MobiDB-lite"/>
    </source>
</evidence>
<evidence type="ECO:0000313" key="2">
    <source>
        <dbReference type="EMBL" id="KAH3789034.1"/>
    </source>
</evidence>
<organism evidence="2 3">
    <name type="scientific">Dreissena polymorpha</name>
    <name type="common">Zebra mussel</name>
    <name type="synonym">Mytilus polymorpha</name>
    <dbReference type="NCBI Taxonomy" id="45954"/>
    <lineage>
        <taxon>Eukaryota</taxon>
        <taxon>Metazoa</taxon>
        <taxon>Spiralia</taxon>
        <taxon>Lophotrochozoa</taxon>
        <taxon>Mollusca</taxon>
        <taxon>Bivalvia</taxon>
        <taxon>Autobranchia</taxon>
        <taxon>Heteroconchia</taxon>
        <taxon>Euheterodonta</taxon>
        <taxon>Imparidentia</taxon>
        <taxon>Neoheterodontei</taxon>
        <taxon>Myida</taxon>
        <taxon>Dreissenoidea</taxon>
        <taxon>Dreissenidae</taxon>
        <taxon>Dreissena</taxon>
    </lineage>
</organism>
<comment type="caution">
    <text evidence="2">The sequence shown here is derived from an EMBL/GenBank/DDBJ whole genome shotgun (WGS) entry which is preliminary data.</text>
</comment>
<evidence type="ECO:0000313" key="3">
    <source>
        <dbReference type="Proteomes" id="UP000828390"/>
    </source>
</evidence>
<dbReference type="Proteomes" id="UP000828390">
    <property type="component" value="Unassembled WGS sequence"/>
</dbReference>
<feature type="compositionally biased region" description="Basic and acidic residues" evidence="1">
    <location>
        <begin position="40"/>
        <end position="51"/>
    </location>
</feature>
<proteinExistence type="predicted"/>
<protein>
    <submittedName>
        <fullName evidence="2">Uncharacterized protein</fullName>
    </submittedName>
</protein>
<dbReference type="EMBL" id="JAIWYP010000008">
    <property type="protein sequence ID" value="KAH3789034.1"/>
    <property type="molecule type" value="Genomic_DNA"/>
</dbReference>
<feature type="compositionally biased region" description="Basic and acidic residues" evidence="1">
    <location>
        <begin position="60"/>
        <end position="70"/>
    </location>
</feature>
<reference evidence="2" key="2">
    <citation type="submission" date="2020-11" db="EMBL/GenBank/DDBJ databases">
        <authorList>
            <person name="McCartney M.A."/>
            <person name="Auch B."/>
            <person name="Kono T."/>
            <person name="Mallez S."/>
            <person name="Becker A."/>
            <person name="Gohl D.M."/>
            <person name="Silverstein K.A.T."/>
            <person name="Koren S."/>
            <person name="Bechman K.B."/>
            <person name="Herman A."/>
            <person name="Abrahante J.E."/>
            <person name="Garbe J."/>
        </authorList>
    </citation>
    <scope>NUCLEOTIDE SEQUENCE</scope>
    <source>
        <strain evidence="2">Duluth1</strain>
        <tissue evidence="2">Whole animal</tissue>
    </source>
</reference>
<name>A0A9D4IY42_DREPO</name>
<dbReference type="AlphaFoldDB" id="A0A9D4IY42"/>
<gene>
    <name evidence="2" type="ORF">DPMN_167201</name>
</gene>
<reference evidence="2" key="1">
    <citation type="journal article" date="2019" name="bioRxiv">
        <title>The Genome of the Zebra Mussel, Dreissena polymorpha: A Resource for Invasive Species Research.</title>
        <authorList>
            <person name="McCartney M.A."/>
            <person name="Auch B."/>
            <person name="Kono T."/>
            <person name="Mallez S."/>
            <person name="Zhang Y."/>
            <person name="Obille A."/>
            <person name="Becker A."/>
            <person name="Abrahante J.E."/>
            <person name="Garbe J."/>
            <person name="Badalamenti J.P."/>
            <person name="Herman A."/>
            <person name="Mangelson H."/>
            <person name="Liachko I."/>
            <person name="Sullivan S."/>
            <person name="Sone E.D."/>
            <person name="Koren S."/>
            <person name="Silverstein K.A.T."/>
            <person name="Beckman K.B."/>
            <person name="Gohl D.M."/>
        </authorList>
    </citation>
    <scope>NUCLEOTIDE SEQUENCE</scope>
    <source>
        <strain evidence="2">Duluth1</strain>
        <tissue evidence="2">Whole animal</tissue>
    </source>
</reference>
<sequence length="70" mass="8091">MWIRIAADRRNSVCGHRVSTGSSRKKASDNNVAPDGNWEFGDRRPFRRGSEGWRPSCSQSRERSQRWKLG</sequence>
<keyword evidence="3" id="KW-1185">Reference proteome</keyword>